<evidence type="ECO:0000313" key="10">
    <source>
        <dbReference type="EMBL" id="VAV85302.1"/>
    </source>
</evidence>
<dbReference type="InterPro" id="IPR002541">
    <property type="entry name" value="Cyt_c_assembly"/>
</dbReference>
<dbReference type="Pfam" id="PF01578">
    <property type="entry name" value="Cytochrom_C_asm"/>
    <property type="match status" value="1"/>
</dbReference>
<evidence type="ECO:0000259" key="9">
    <source>
        <dbReference type="Pfam" id="PF01578"/>
    </source>
</evidence>
<accession>A0A3B0QYE4</accession>
<sequence length="300" mass="34382">MDQPKVILSLMFFTMAFAFYAMTTLFYVGNWVFRKDWMGQTATIMAYIAGFAMTMVLISRAGESGHAPFSNLYESMVLFIWALTIGYLWMERKYKIKVMGVFVMGICLLSMVSASLLPYRFKSVEPLNPALQSKWKWMISLLEPIGLQNYAIGWLDFHVFTTFIGYAAFAISFGVAIMYLLKVRSEEKGGGNFLVERFPKARILDELSYRGIVWGFPFLSIGIVTGAVWANYAWGTYWSWDPKETWSLITWFVYAAYLHARVTRGWRGKKAAYIAILGFLAIIFLYWGVSFILPGLHAYA</sequence>
<dbReference type="PANTHER" id="PTHR30071">
    <property type="entry name" value="HEME EXPORTER PROTEIN C"/>
    <property type="match status" value="1"/>
</dbReference>
<evidence type="ECO:0000256" key="4">
    <source>
        <dbReference type="ARBA" id="ARBA00022748"/>
    </source>
</evidence>
<dbReference type="NCBIfam" id="TIGR03144">
    <property type="entry name" value="cytochr_II_ccsB"/>
    <property type="match status" value="1"/>
</dbReference>
<dbReference type="EMBL" id="UOEA01000084">
    <property type="protein sequence ID" value="VAV85302.1"/>
    <property type="molecule type" value="Genomic_DNA"/>
</dbReference>
<feature type="transmembrane region" description="Helical" evidence="8">
    <location>
        <begin position="272"/>
        <end position="293"/>
    </location>
</feature>
<dbReference type="InterPro" id="IPR003557">
    <property type="entry name" value="Cyt_c_biogenesis_CcmC"/>
</dbReference>
<dbReference type="InterPro" id="IPR045062">
    <property type="entry name" value="Cyt_c_biogenesis_CcsA/CcmC"/>
</dbReference>
<feature type="transmembrane region" description="Helical" evidence="8">
    <location>
        <begin position="41"/>
        <end position="59"/>
    </location>
</feature>
<dbReference type="PRINTS" id="PR01386">
    <property type="entry name" value="CCMCBIOGNSIS"/>
</dbReference>
<dbReference type="GO" id="GO:0017004">
    <property type="term" value="P:cytochrome complex assembly"/>
    <property type="evidence" value="ECO:0007669"/>
    <property type="project" value="UniProtKB-KW"/>
</dbReference>
<keyword evidence="4" id="KW-0201">Cytochrome c-type biogenesis</keyword>
<dbReference type="PANTHER" id="PTHR30071:SF1">
    <property type="entry name" value="CYTOCHROME B_B6 PROTEIN-RELATED"/>
    <property type="match status" value="1"/>
</dbReference>
<keyword evidence="3 8" id="KW-0812">Transmembrane</keyword>
<organism evidence="10">
    <name type="scientific">hydrothermal vent metagenome</name>
    <dbReference type="NCBI Taxonomy" id="652676"/>
    <lineage>
        <taxon>unclassified sequences</taxon>
        <taxon>metagenomes</taxon>
        <taxon>ecological metagenomes</taxon>
    </lineage>
</organism>
<evidence type="ECO:0000256" key="8">
    <source>
        <dbReference type="SAM" id="Phobius"/>
    </source>
</evidence>
<protein>
    <submittedName>
        <fullName evidence="10">Cytochrome c-type biogenesis protein CcsA/ResC</fullName>
    </submittedName>
</protein>
<evidence type="ECO:0000256" key="1">
    <source>
        <dbReference type="ARBA" id="ARBA00004141"/>
    </source>
</evidence>
<dbReference type="GO" id="GO:0020037">
    <property type="term" value="F:heme binding"/>
    <property type="evidence" value="ECO:0007669"/>
    <property type="project" value="InterPro"/>
</dbReference>
<dbReference type="GO" id="GO:0015232">
    <property type="term" value="F:heme transmembrane transporter activity"/>
    <property type="evidence" value="ECO:0007669"/>
    <property type="project" value="InterPro"/>
</dbReference>
<evidence type="ECO:0000256" key="5">
    <source>
        <dbReference type="ARBA" id="ARBA00022989"/>
    </source>
</evidence>
<dbReference type="AlphaFoldDB" id="A0A3B0QYE4"/>
<evidence type="ECO:0000256" key="6">
    <source>
        <dbReference type="ARBA" id="ARBA00023078"/>
    </source>
</evidence>
<evidence type="ECO:0000256" key="7">
    <source>
        <dbReference type="ARBA" id="ARBA00023136"/>
    </source>
</evidence>
<comment type="subcellular location">
    <subcellularLocation>
        <location evidence="1">Membrane</location>
        <topology evidence="1">Multi-pass membrane protein</topology>
    </subcellularLocation>
</comment>
<dbReference type="InterPro" id="IPR017562">
    <property type="entry name" value="Cyt_c_biogenesis_CcsA"/>
</dbReference>
<proteinExistence type="inferred from homology"/>
<feature type="transmembrane region" description="Helical" evidence="8">
    <location>
        <begin position="157"/>
        <end position="181"/>
    </location>
</feature>
<name>A0A3B0QYE4_9ZZZZ</name>
<comment type="similarity">
    <text evidence="2">Belongs to the CcmC/CycZ/HelC family.</text>
</comment>
<evidence type="ECO:0000256" key="3">
    <source>
        <dbReference type="ARBA" id="ARBA00022692"/>
    </source>
</evidence>
<keyword evidence="7 8" id="KW-0472">Membrane</keyword>
<evidence type="ECO:0000256" key="2">
    <source>
        <dbReference type="ARBA" id="ARBA00005840"/>
    </source>
</evidence>
<feature type="transmembrane region" description="Helical" evidence="8">
    <location>
        <begin position="212"/>
        <end position="232"/>
    </location>
</feature>
<feature type="transmembrane region" description="Helical" evidence="8">
    <location>
        <begin position="71"/>
        <end position="89"/>
    </location>
</feature>
<keyword evidence="5 8" id="KW-1133">Transmembrane helix</keyword>
<feature type="domain" description="Cytochrome c assembly protein" evidence="9">
    <location>
        <begin position="154"/>
        <end position="297"/>
    </location>
</feature>
<feature type="transmembrane region" description="Helical" evidence="8">
    <location>
        <begin position="244"/>
        <end position="260"/>
    </location>
</feature>
<reference evidence="10" key="1">
    <citation type="submission" date="2018-06" db="EMBL/GenBank/DDBJ databases">
        <authorList>
            <person name="Zhirakovskaya E."/>
        </authorList>
    </citation>
    <scope>NUCLEOTIDE SEQUENCE</scope>
</reference>
<gene>
    <name evidence="10" type="ORF">MNBD_DELTA01-1217</name>
</gene>
<feature type="transmembrane region" description="Helical" evidence="8">
    <location>
        <begin position="101"/>
        <end position="121"/>
    </location>
</feature>
<dbReference type="GO" id="GO:0005886">
    <property type="term" value="C:plasma membrane"/>
    <property type="evidence" value="ECO:0007669"/>
    <property type="project" value="TreeGrafter"/>
</dbReference>
<keyword evidence="6" id="KW-0793">Thylakoid</keyword>
<feature type="transmembrane region" description="Helical" evidence="8">
    <location>
        <begin position="6"/>
        <end position="29"/>
    </location>
</feature>